<dbReference type="AlphaFoldDB" id="A0A023X6J4"/>
<name>A0A023X6J4_RUBRA</name>
<organism evidence="2 4">
    <name type="scientific">Rubrobacter radiotolerans</name>
    <name type="common">Arthrobacter radiotolerans</name>
    <dbReference type="NCBI Taxonomy" id="42256"/>
    <lineage>
        <taxon>Bacteria</taxon>
        <taxon>Bacillati</taxon>
        <taxon>Actinomycetota</taxon>
        <taxon>Rubrobacteria</taxon>
        <taxon>Rubrobacterales</taxon>
        <taxon>Rubrobacteraceae</taxon>
        <taxon>Rubrobacter</taxon>
    </lineage>
</organism>
<dbReference type="Proteomes" id="UP000025229">
    <property type="component" value="Chromosome"/>
</dbReference>
<proteinExistence type="predicted"/>
<dbReference type="KEGG" id="rrd:RradSPS_2332"/>
<dbReference type="Pfam" id="PF01832">
    <property type="entry name" value="Glucosaminidase"/>
    <property type="match status" value="1"/>
</dbReference>
<evidence type="ECO:0000259" key="1">
    <source>
        <dbReference type="Pfam" id="PF01832"/>
    </source>
</evidence>
<protein>
    <submittedName>
        <fullName evidence="3">Glucosaminidase domain-containing protein</fullName>
    </submittedName>
    <submittedName>
        <fullName evidence="2">Mannosyl-glycoprotein endo-beta-N-acetylglucosaminidase</fullName>
    </submittedName>
</protein>
<feature type="domain" description="Mannosyl-glycoprotein endo-beta-N-acetylglucosamidase-like" evidence="1">
    <location>
        <begin position="87"/>
        <end position="216"/>
    </location>
</feature>
<dbReference type="Gene3D" id="1.10.530.10">
    <property type="match status" value="1"/>
</dbReference>
<dbReference type="HOGENOM" id="CLU_1260667_0_0_11"/>
<evidence type="ECO:0000313" key="2">
    <source>
        <dbReference type="EMBL" id="AHY47615.1"/>
    </source>
</evidence>
<dbReference type="RefSeq" id="WP_038682875.1">
    <property type="nucleotide sequence ID" value="NZ_CP007514.1"/>
</dbReference>
<dbReference type="eggNOG" id="COG1705">
    <property type="taxonomic scope" value="Bacteria"/>
</dbReference>
<dbReference type="InterPro" id="IPR002901">
    <property type="entry name" value="MGlyc_endo_b_GlcNAc-like_dom"/>
</dbReference>
<reference evidence="3" key="2">
    <citation type="submission" date="2023-11" db="EMBL/GenBank/DDBJ databases">
        <title>MicrobeMod: A computational toolkit for identifying prokaryotic methylation and restriction-modification with nanopore sequencing.</title>
        <authorList>
            <person name="Crits-Christoph A."/>
            <person name="Kang S.C."/>
            <person name="Lee H."/>
            <person name="Ostrov N."/>
        </authorList>
    </citation>
    <scope>NUCLEOTIDE SEQUENCE</scope>
    <source>
        <strain evidence="3">ATCC 51242</strain>
    </source>
</reference>
<dbReference type="EMBL" id="CP007514">
    <property type="protein sequence ID" value="AHY47615.1"/>
    <property type="molecule type" value="Genomic_DNA"/>
</dbReference>
<evidence type="ECO:0000313" key="4">
    <source>
        <dbReference type="Proteomes" id="UP000025229"/>
    </source>
</evidence>
<dbReference type="GO" id="GO:0004040">
    <property type="term" value="F:amidase activity"/>
    <property type="evidence" value="ECO:0007669"/>
    <property type="project" value="InterPro"/>
</dbReference>
<dbReference type="OrthoDB" id="514320at2"/>
<accession>A0A023X6J4</accession>
<evidence type="ECO:0000313" key="3">
    <source>
        <dbReference type="EMBL" id="MDX5895020.1"/>
    </source>
</evidence>
<dbReference type="STRING" id="42256.RradSPS_2332"/>
<reference evidence="2 4" key="1">
    <citation type="submission" date="2014-03" db="EMBL/GenBank/DDBJ databases">
        <title>Complete genome sequence of the Radio-Resistant Rubrobacter radiotolerans RSPS-4.</title>
        <authorList>
            <person name="Egas C.C."/>
            <person name="Barroso C.C."/>
            <person name="Froufe H.J.C."/>
            <person name="Pacheco J.J."/>
            <person name="Albuquerque L.L."/>
            <person name="da Costa M.M.S."/>
        </authorList>
    </citation>
    <scope>NUCLEOTIDE SEQUENCE [LARGE SCALE GENOMIC DNA]</scope>
    <source>
        <strain evidence="2 4">RSPS-4</strain>
    </source>
</reference>
<sequence length="219" mass="23792">MRDVSGAGEGSGARWLALLVVLAGLVCAGALCASVGAADAETRTEQAVKKTVRGPDGILGKPRFGQAKVTRYAKSKGATKYTLRAIPIYYELAPKVGIAPDVLIAQSMLETGYGKYGGDAKPWNMAGIKKGGIVGDEPEDFEQPRTARAGVRMHINHMAAYTNMKTLGKPHDRYYDARRAQESRGYWIRRVSQLGNGVWATDPEYSTKLKRILSEMSRA</sequence>
<dbReference type="Proteomes" id="UP001281130">
    <property type="component" value="Unassembled WGS sequence"/>
</dbReference>
<keyword evidence="4" id="KW-1185">Reference proteome</keyword>
<dbReference type="EMBL" id="JAWXXX010000001">
    <property type="protein sequence ID" value="MDX5895020.1"/>
    <property type="molecule type" value="Genomic_DNA"/>
</dbReference>
<gene>
    <name evidence="2" type="ORF">RradSPS_2332</name>
    <name evidence="3" type="ORF">SIL72_13420</name>
</gene>